<dbReference type="GO" id="GO:0004222">
    <property type="term" value="F:metalloendopeptidase activity"/>
    <property type="evidence" value="ECO:0007669"/>
    <property type="project" value="TreeGrafter"/>
</dbReference>
<protein>
    <submittedName>
        <fullName evidence="2">Peptidase M23-like protein</fullName>
    </submittedName>
</protein>
<dbReference type="RefSeq" id="WP_142035163.1">
    <property type="nucleotide sequence ID" value="NZ_JBHTGS010000001.1"/>
</dbReference>
<feature type="domain" description="M23ase beta-sheet core" evidence="1">
    <location>
        <begin position="80"/>
        <end position="187"/>
    </location>
</feature>
<name>A0A543AS41_9ACTN</name>
<dbReference type="SUPFAM" id="SSF51261">
    <property type="entry name" value="Duplicated hybrid motif"/>
    <property type="match status" value="1"/>
</dbReference>
<dbReference type="InterPro" id="IPR050570">
    <property type="entry name" value="Cell_wall_metabolism_enzyme"/>
</dbReference>
<dbReference type="PANTHER" id="PTHR21666">
    <property type="entry name" value="PEPTIDASE-RELATED"/>
    <property type="match status" value="1"/>
</dbReference>
<proteinExistence type="predicted"/>
<dbReference type="InterPro" id="IPR011055">
    <property type="entry name" value="Dup_hybrid_motif"/>
</dbReference>
<evidence type="ECO:0000313" key="2">
    <source>
        <dbReference type="EMBL" id="TQL75366.1"/>
    </source>
</evidence>
<gene>
    <name evidence="2" type="ORF">FB566_0866</name>
</gene>
<dbReference type="PANTHER" id="PTHR21666:SF270">
    <property type="entry name" value="MUREIN HYDROLASE ACTIVATOR ENVC"/>
    <property type="match status" value="1"/>
</dbReference>
<dbReference type="EMBL" id="VFOW01000001">
    <property type="protein sequence ID" value="TQL75366.1"/>
    <property type="molecule type" value="Genomic_DNA"/>
</dbReference>
<comment type="caution">
    <text evidence="2">The sequence shown here is derived from an EMBL/GenBank/DDBJ whole genome shotgun (WGS) entry which is preliminary data.</text>
</comment>
<dbReference type="Proteomes" id="UP000317043">
    <property type="component" value="Unassembled WGS sequence"/>
</dbReference>
<evidence type="ECO:0000259" key="1">
    <source>
        <dbReference type="Pfam" id="PF01551"/>
    </source>
</evidence>
<dbReference type="InParanoid" id="A0A543AS41"/>
<dbReference type="PROSITE" id="PS51257">
    <property type="entry name" value="PROKAR_LIPOPROTEIN"/>
    <property type="match status" value="1"/>
</dbReference>
<evidence type="ECO:0000313" key="3">
    <source>
        <dbReference type="Proteomes" id="UP000317043"/>
    </source>
</evidence>
<dbReference type="InterPro" id="IPR016047">
    <property type="entry name" value="M23ase_b-sheet_dom"/>
</dbReference>
<dbReference type="Gene3D" id="2.70.70.10">
    <property type="entry name" value="Glucose Permease (Domain IIA)"/>
    <property type="match status" value="1"/>
</dbReference>
<organism evidence="2 3">
    <name type="scientific">Stackebrandtia endophytica</name>
    <dbReference type="NCBI Taxonomy" id="1496996"/>
    <lineage>
        <taxon>Bacteria</taxon>
        <taxon>Bacillati</taxon>
        <taxon>Actinomycetota</taxon>
        <taxon>Actinomycetes</taxon>
        <taxon>Glycomycetales</taxon>
        <taxon>Glycomycetaceae</taxon>
        <taxon>Stackebrandtia</taxon>
    </lineage>
</organism>
<sequence>MRLIITAITAVVVMLCGCGALFADPILGELIGIDDDTFANRPDDQGVGCGPQQCPPGSDWVKPVPHGVVSGYRTLDRPDHYGVDLGSPKGTPVVAATAGTVLTAECSAWLNGAFYGCDRDGSWRVSGCGWHVTIAHSGDAMTVYCHFNQKPAVTPGDVVDAGDRIGFTGSSGNSSGPHLHFEVHTNQVWDAGSSLDPVGFYAAKGLSL</sequence>
<reference evidence="2 3" key="1">
    <citation type="submission" date="2019-06" db="EMBL/GenBank/DDBJ databases">
        <title>Sequencing the genomes of 1000 actinobacteria strains.</title>
        <authorList>
            <person name="Klenk H.-P."/>
        </authorList>
    </citation>
    <scope>NUCLEOTIDE SEQUENCE [LARGE SCALE GENOMIC DNA]</scope>
    <source>
        <strain evidence="2 3">DSM 45928</strain>
    </source>
</reference>
<accession>A0A543AS41</accession>
<dbReference type="Pfam" id="PF01551">
    <property type="entry name" value="Peptidase_M23"/>
    <property type="match status" value="1"/>
</dbReference>
<dbReference type="CDD" id="cd12797">
    <property type="entry name" value="M23_peptidase"/>
    <property type="match status" value="1"/>
</dbReference>
<dbReference type="OrthoDB" id="1099523at2"/>
<dbReference type="AlphaFoldDB" id="A0A543AS41"/>
<keyword evidence="3" id="KW-1185">Reference proteome</keyword>